<evidence type="ECO:0000256" key="5">
    <source>
        <dbReference type="ARBA" id="ARBA00050213"/>
    </source>
</evidence>
<name>A0YGQ9_9GAMM</name>
<keyword evidence="2 9" id="KW-0963">Cytoplasm</keyword>
<dbReference type="Proteomes" id="UP000004931">
    <property type="component" value="Unassembled WGS sequence"/>
</dbReference>
<dbReference type="Gene3D" id="3.90.950.10">
    <property type="match status" value="1"/>
</dbReference>
<keyword evidence="3 9" id="KW-0378">Hydrolase</keyword>
<dbReference type="PANTHER" id="PTHR43213:SF10">
    <property type="entry name" value="7-METHYL-GTP PYROPHOSPHATASE"/>
    <property type="match status" value="1"/>
</dbReference>
<dbReference type="InterPro" id="IPR003697">
    <property type="entry name" value="Maf-like"/>
</dbReference>
<dbReference type="HAMAP" id="MF_00528">
    <property type="entry name" value="Maf"/>
    <property type="match status" value="1"/>
</dbReference>
<dbReference type="AlphaFoldDB" id="A0YGQ9"/>
<feature type="site" description="Important for substrate specificity" evidence="9">
    <location>
        <position position="18"/>
    </location>
</feature>
<sequence length="198" mass="21541">MQPPSNHPPLILASSSAYRRQLLLKLNLSFDCVNPCIDETAGSNETADQLVARLAREKALAVIHSHPAHLIIASDQVAVLDGVIMTKPGDHGSAIAQLRQCSDKKVIFYTGLTLLNSSTGRLQNAVEPFSVYFRKLDATTIERYLANEKPYDCAGSFKVEGLGITLFKKLEGDDPNSLIGLPLIQLTSMLANEGILRP</sequence>
<dbReference type="STRING" id="247633.GP2143_06529"/>
<keyword evidence="11" id="KW-1185">Reference proteome</keyword>
<evidence type="ECO:0000256" key="7">
    <source>
        <dbReference type="ARBA" id="ARBA00060749"/>
    </source>
</evidence>
<reference evidence="10 11" key="1">
    <citation type="journal article" date="2010" name="J. Bacteriol.">
        <title>Genome sequence of the oligotrophic marine Gammaproteobacterium HTCC2143, isolated from the Oregon Coast.</title>
        <authorList>
            <person name="Oh H.M."/>
            <person name="Kang I."/>
            <person name="Ferriera S."/>
            <person name="Giovannoni S.J."/>
            <person name="Cho J.C."/>
        </authorList>
    </citation>
    <scope>NUCLEOTIDE SEQUENCE [LARGE SCALE GENOMIC DNA]</scope>
    <source>
        <strain evidence="10 11">HTCC2143</strain>
    </source>
</reference>
<comment type="subcellular location">
    <subcellularLocation>
        <location evidence="1 9">Cytoplasm</location>
    </subcellularLocation>
</comment>
<dbReference type="NCBIfam" id="TIGR00172">
    <property type="entry name" value="maf"/>
    <property type="match status" value="1"/>
</dbReference>
<feature type="site" description="Important for substrate specificity" evidence="9">
    <location>
        <position position="76"/>
    </location>
</feature>
<dbReference type="OrthoDB" id="9813694at2"/>
<dbReference type="GO" id="GO:0005737">
    <property type="term" value="C:cytoplasm"/>
    <property type="evidence" value="ECO:0007669"/>
    <property type="project" value="UniProtKB-SubCell"/>
</dbReference>
<comment type="cofactor">
    <cofactor evidence="9">
        <name>a divalent metal cation</name>
        <dbReference type="ChEBI" id="CHEBI:60240"/>
    </cofactor>
</comment>
<dbReference type="InterPro" id="IPR029001">
    <property type="entry name" value="ITPase-like_fam"/>
</dbReference>
<evidence type="ECO:0000313" key="10">
    <source>
        <dbReference type="EMBL" id="EAW29927.1"/>
    </source>
</evidence>
<dbReference type="CDD" id="cd00555">
    <property type="entry name" value="Maf"/>
    <property type="match status" value="1"/>
</dbReference>
<dbReference type="EMBL" id="AAVT01000012">
    <property type="protein sequence ID" value="EAW29927.1"/>
    <property type="molecule type" value="Genomic_DNA"/>
</dbReference>
<proteinExistence type="inferred from homology"/>
<dbReference type="Pfam" id="PF02545">
    <property type="entry name" value="Maf"/>
    <property type="match status" value="1"/>
</dbReference>
<dbReference type="PIRSF" id="PIRSF006305">
    <property type="entry name" value="Maf"/>
    <property type="match status" value="1"/>
</dbReference>
<evidence type="ECO:0000313" key="11">
    <source>
        <dbReference type="Proteomes" id="UP000004931"/>
    </source>
</evidence>
<comment type="similarity">
    <text evidence="7 9">Belongs to the Maf family. YceF subfamily.</text>
</comment>
<evidence type="ECO:0000256" key="4">
    <source>
        <dbReference type="ARBA" id="ARBA00023080"/>
    </source>
</evidence>
<dbReference type="GO" id="GO:0047429">
    <property type="term" value="F:nucleoside triphosphate diphosphatase activity"/>
    <property type="evidence" value="ECO:0007669"/>
    <property type="project" value="InterPro"/>
</dbReference>
<feature type="site" description="Important for substrate specificity" evidence="9">
    <location>
        <position position="160"/>
    </location>
</feature>
<evidence type="ECO:0000256" key="8">
    <source>
        <dbReference type="ARBA" id="ARBA00068163"/>
    </source>
</evidence>
<comment type="caution">
    <text evidence="9">Lacks conserved residue(s) required for the propagation of feature annotation.</text>
</comment>
<accession>A0YGQ9</accession>
<evidence type="ECO:0000256" key="1">
    <source>
        <dbReference type="ARBA" id="ARBA00004496"/>
    </source>
</evidence>
<dbReference type="FunFam" id="3.90.950.10:FF:000005">
    <property type="entry name" value="7-methyl-GTP pyrophosphatase"/>
    <property type="match status" value="1"/>
</dbReference>
<evidence type="ECO:0000256" key="2">
    <source>
        <dbReference type="ARBA" id="ARBA00022490"/>
    </source>
</evidence>
<dbReference type="PANTHER" id="PTHR43213">
    <property type="entry name" value="BIFUNCTIONAL DTTP/UTP PYROPHOSPHATASE/METHYLTRANSFERASE PROTEIN-RELATED"/>
    <property type="match status" value="1"/>
</dbReference>
<gene>
    <name evidence="10" type="ORF">GP2143_06529</name>
</gene>
<organism evidence="10 11">
    <name type="scientific">marine gamma proteobacterium HTCC2143</name>
    <dbReference type="NCBI Taxonomy" id="247633"/>
    <lineage>
        <taxon>Bacteria</taxon>
        <taxon>Pseudomonadati</taxon>
        <taxon>Pseudomonadota</taxon>
        <taxon>Gammaproteobacteria</taxon>
        <taxon>Cellvibrionales</taxon>
        <taxon>Spongiibacteraceae</taxon>
        <taxon>BD1-7 clade</taxon>
    </lineage>
</organism>
<evidence type="ECO:0000256" key="3">
    <source>
        <dbReference type="ARBA" id="ARBA00022801"/>
    </source>
</evidence>
<dbReference type="GO" id="GO:0009117">
    <property type="term" value="P:nucleotide metabolic process"/>
    <property type="evidence" value="ECO:0007669"/>
    <property type="project" value="UniProtKB-KW"/>
</dbReference>
<evidence type="ECO:0000256" key="9">
    <source>
        <dbReference type="HAMAP-Rule" id="MF_00528"/>
    </source>
</evidence>
<dbReference type="eggNOG" id="COG0424">
    <property type="taxonomic scope" value="Bacteria"/>
</dbReference>
<dbReference type="EC" id="3.6.1.-" evidence="9"/>
<dbReference type="SUPFAM" id="SSF52972">
    <property type="entry name" value="ITPase-like"/>
    <property type="match status" value="1"/>
</dbReference>
<comment type="catalytic activity">
    <reaction evidence="5 9">
        <text>N(7)-methyl-GTP + H2O = N(7)-methyl-GMP + diphosphate + H(+)</text>
        <dbReference type="Rhea" id="RHEA:58744"/>
        <dbReference type="ChEBI" id="CHEBI:15377"/>
        <dbReference type="ChEBI" id="CHEBI:15378"/>
        <dbReference type="ChEBI" id="CHEBI:33019"/>
        <dbReference type="ChEBI" id="CHEBI:58285"/>
        <dbReference type="ChEBI" id="CHEBI:87133"/>
    </reaction>
</comment>
<comment type="caution">
    <text evidence="10">The sequence shown here is derived from an EMBL/GenBank/DDBJ whole genome shotgun (WGS) entry which is preliminary data.</text>
</comment>
<feature type="active site" description="Proton acceptor" evidence="9">
    <location>
        <position position="75"/>
    </location>
</feature>
<protein>
    <recommendedName>
        <fullName evidence="8 9">7-methyl-GTP pyrophosphatase</fullName>
        <shortName evidence="9">m(7)GTP pyrophosphatase</shortName>
        <ecNumber evidence="9">3.6.1.-</ecNumber>
    </recommendedName>
</protein>
<comment type="function">
    <text evidence="6 9">Nucleoside triphosphate pyrophosphatase that hydrolyzes 7-methyl-GTP (m(7)GTP). May have a dual role in cell division arrest and in preventing the incorporation of modified nucleotides into cellular nucleic acids.</text>
</comment>
<evidence type="ECO:0000256" key="6">
    <source>
        <dbReference type="ARBA" id="ARBA00053369"/>
    </source>
</evidence>
<keyword evidence="4 9" id="KW-0546">Nucleotide metabolism</keyword>